<evidence type="ECO:0000256" key="3">
    <source>
        <dbReference type="ARBA" id="ARBA00022840"/>
    </source>
</evidence>
<protein>
    <recommendedName>
        <fullName evidence="4">ABC transporter domain-containing protein</fullName>
    </recommendedName>
</protein>
<keyword evidence="2" id="KW-0547">Nucleotide-binding</keyword>
<dbReference type="EMBL" id="CP020953">
    <property type="protein sequence ID" value="AWI04610.1"/>
    <property type="molecule type" value="Genomic_DNA"/>
</dbReference>
<dbReference type="CDD" id="cd03230">
    <property type="entry name" value="ABC_DR_subfamily_A"/>
    <property type="match status" value="1"/>
</dbReference>
<dbReference type="InterPro" id="IPR027417">
    <property type="entry name" value="P-loop_NTPase"/>
</dbReference>
<evidence type="ECO:0000313" key="6">
    <source>
        <dbReference type="Proteomes" id="UP000244910"/>
    </source>
</evidence>
<sequence>MVANYYFTKFVISFDGLHFNKQKGKYIIMENLITLENVSKTYGNKCVLDNINLKIVRGQNLAIIGDNGTGKSTLLRIIAGLSSLSSGKRILCTNGDKLKIGYVPDRFPKLNFTPYEYIYYMAKIEGFSQTYIDKCSSELFQTFNINLMKDTWIKYLSKGTIQKVAVIQAFMSKPDILLLDEPLSGQDNKSQKKFIDILQKFKTEESCIVLACHEMNLVDKLTDEVITIEDGKIISNIHNKDNDYGNMLIRFKVCEGFDASMIKKFNGLLNIVENGQLVSVLINKHYSDIAISKLLQMGCSIASVNEDNL</sequence>
<dbReference type="PROSITE" id="PS50893">
    <property type="entry name" value="ABC_TRANSPORTER_2"/>
    <property type="match status" value="1"/>
</dbReference>
<dbReference type="PANTHER" id="PTHR42939">
    <property type="entry name" value="ABC TRANSPORTER ATP-BINDING PROTEIN ALBC-RELATED"/>
    <property type="match status" value="1"/>
</dbReference>
<dbReference type="InterPro" id="IPR003593">
    <property type="entry name" value="AAA+_ATPase"/>
</dbReference>
<dbReference type="SMART" id="SM00382">
    <property type="entry name" value="AAA"/>
    <property type="match status" value="1"/>
</dbReference>
<organism evidence="5 6">
    <name type="scientific">Clostridium drakei</name>
    <dbReference type="NCBI Taxonomy" id="332101"/>
    <lineage>
        <taxon>Bacteria</taxon>
        <taxon>Bacillati</taxon>
        <taxon>Bacillota</taxon>
        <taxon>Clostridia</taxon>
        <taxon>Eubacteriales</taxon>
        <taxon>Clostridiaceae</taxon>
        <taxon>Clostridium</taxon>
    </lineage>
</organism>
<dbReference type="OrthoDB" id="2290519at2"/>
<keyword evidence="3" id="KW-0067">ATP-binding</keyword>
<keyword evidence="1" id="KW-0813">Transport</keyword>
<feature type="domain" description="ABC transporter" evidence="4">
    <location>
        <begin position="33"/>
        <end position="255"/>
    </location>
</feature>
<dbReference type="InterPro" id="IPR051782">
    <property type="entry name" value="ABC_Transporter_VariousFunc"/>
</dbReference>
<dbReference type="InterPro" id="IPR003439">
    <property type="entry name" value="ABC_transporter-like_ATP-bd"/>
</dbReference>
<dbReference type="KEGG" id="cdrk:B9W14_08930"/>
<dbReference type="GO" id="GO:0005524">
    <property type="term" value="F:ATP binding"/>
    <property type="evidence" value="ECO:0007669"/>
    <property type="project" value="UniProtKB-KW"/>
</dbReference>
<evidence type="ECO:0000256" key="2">
    <source>
        <dbReference type="ARBA" id="ARBA00022741"/>
    </source>
</evidence>
<dbReference type="GO" id="GO:0016887">
    <property type="term" value="F:ATP hydrolysis activity"/>
    <property type="evidence" value="ECO:0007669"/>
    <property type="project" value="InterPro"/>
</dbReference>
<dbReference type="AlphaFoldDB" id="A0A2U8DPM1"/>
<dbReference type="SUPFAM" id="SSF52540">
    <property type="entry name" value="P-loop containing nucleoside triphosphate hydrolases"/>
    <property type="match status" value="1"/>
</dbReference>
<evidence type="ECO:0000313" key="5">
    <source>
        <dbReference type="EMBL" id="AWI04610.1"/>
    </source>
</evidence>
<dbReference type="Proteomes" id="UP000244910">
    <property type="component" value="Chromosome"/>
</dbReference>
<dbReference type="Gene3D" id="3.40.50.300">
    <property type="entry name" value="P-loop containing nucleotide triphosphate hydrolases"/>
    <property type="match status" value="1"/>
</dbReference>
<evidence type="ECO:0000256" key="1">
    <source>
        <dbReference type="ARBA" id="ARBA00022448"/>
    </source>
</evidence>
<accession>A0A2U8DPM1</accession>
<reference evidence="6" key="1">
    <citation type="submission" date="2017-04" db="EMBL/GenBank/DDBJ databases">
        <authorList>
            <person name="Song Y."/>
            <person name="Cho B.-K."/>
        </authorList>
    </citation>
    <scope>NUCLEOTIDE SEQUENCE [LARGE SCALE GENOMIC DNA]</scope>
    <source>
        <strain evidence="6">SL1</strain>
    </source>
</reference>
<proteinExistence type="predicted"/>
<keyword evidence="6" id="KW-1185">Reference proteome</keyword>
<dbReference type="Pfam" id="PF00005">
    <property type="entry name" value="ABC_tran"/>
    <property type="match status" value="1"/>
</dbReference>
<gene>
    <name evidence="5" type="ORF">B9W14_08930</name>
</gene>
<dbReference type="PANTHER" id="PTHR42939:SF1">
    <property type="entry name" value="ABC TRANSPORTER ATP-BINDING PROTEIN ALBC-RELATED"/>
    <property type="match status" value="1"/>
</dbReference>
<evidence type="ECO:0000259" key="4">
    <source>
        <dbReference type="PROSITE" id="PS50893"/>
    </source>
</evidence>
<name>A0A2U8DPM1_9CLOT</name>